<evidence type="ECO:0000313" key="6">
    <source>
        <dbReference type="Proteomes" id="UP001152888"/>
    </source>
</evidence>
<dbReference type="PANTHER" id="PTHR14882:SF5">
    <property type="entry name" value="COILED-COIL DOMAIN CONTAINING 74A"/>
    <property type="match status" value="1"/>
</dbReference>
<sequence length="395" mass="43673">MKHMSITRRNAIAAHRKIPLNSIILPPLSPSFPESEPQLIGKVLVNKSKSGTVSSDIVMARPNQDTPQQRNTTEITKNDAGEGSRVAQLEQNIKFLQEQHALMLNGLHNEIESLKIRNRELQFQLIFANKGSTPISSPSSSSEDDSKHKVYSSPQPLNDTPLQVEILEKELGELKIQLQEAEKRNVYFSTIVDEQKKKLESYESTSSRNAETSPSAQADPDLARRLDDAEALIRRLRRENSDIKREYHHSYNNGRDRGENGYQGGSRGSGRGNRGGNEGQERRHKGGGGNGHYRTNWFPPLHTQSYWQHGGGRSSRSVNDNVCRATNVGVANTNLGGPEEAVAITGAALPALGGGGDRRASNNNHHHHNNHHQQHHYSNGGGKYHRGGGGQKKQT</sequence>
<keyword evidence="6" id="KW-1185">Reference proteome</keyword>
<protein>
    <recommendedName>
        <fullName evidence="4">CCDC92/74 N-terminal domain-containing protein</fullName>
    </recommendedName>
</protein>
<name>A0A9P0P2R9_ACAOB</name>
<feature type="coiled-coil region" evidence="2">
    <location>
        <begin position="86"/>
        <end position="124"/>
    </location>
</feature>
<keyword evidence="1 2" id="KW-0175">Coiled coil</keyword>
<feature type="region of interest" description="Disordered" evidence="3">
    <location>
        <begin position="244"/>
        <end position="297"/>
    </location>
</feature>
<dbReference type="InterPro" id="IPR040370">
    <property type="entry name" value="CCDC74A/CCDC74B/CCDC92"/>
</dbReference>
<evidence type="ECO:0000313" key="5">
    <source>
        <dbReference type="EMBL" id="CAH1963062.1"/>
    </source>
</evidence>
<feature type="domain" description="CCDC92/74 N-terminal" evidence="4">
    <location>
        <begin position="85"/>
        <end position="133"/>
    </location>
</feature>
<gene>
    <name evidence="5" type="ORF">ACAOBT_LOCUS4987</name>
</gene>
<reference evidence="5" key="1">
    <citation type="submission" date="2022-03" db="EMBL/GenBank/DDBJ databases">
        <authorList>
            <person name="Sayadi A."/>
        </authorList>
    </citation>
    <scope>NUCLEOTIDE SEQUENCE</scope>
</reference>
<organism evidence="5 6">
    <name type="scientific">Acanthoscelides obtectus</name>
    <name type="common">Bean weevil</name>
    <name type="synonym">Bruchus obtectus</name>
    <dbReference type="NCBI Taxonomy" id="200917"/>
    <lineage>
        <taxon>Eukaryota</taxon>
        <taxon>Metazoa</taxon>
        <taxon>Ecdysozoa</taxon>
        <taxon>Arthropoda</taxon>
        <taxon>Hexapoda</taxon>
        <taxon>Insecta</taxon>
        <taxon>Pterygota</taxon>
        <taxon>Neoptera</taxon>
        <taxon>Endopterygota</taxon>
        <taxon>Coleoptera</taxon>
        <taxon>Polyphaga</taxon>
        <taxon>Cucujiformia</taxon>
        <taxon>Chrysomeloidea</taxon>
        <taxon>Chrysomelidae</taxon>
        <taxon>Bruchinae</taxon>
        <taxon>Bruchini</taxon>
        <taxon>Acanthoscelides</taxon>
    </lineage>
</organism>
<feature type="compositionally biased region" description="Polar residues" evidence="3">
    <location>
        <begin position="63"/>
        <end position="75"/>
    </location>
</feature>
<evidence type="ECO:0000256" key="3">
    <source>
        <dbReference type="SAM" id="MobiDB-lite"/>
    </source>
</evidence>
<feature type="region of interest" description="Disordered" evidence="3">
    <location>
        <begin position="202"/>
        <end position="224"/>
    </location>
</feature>
<dbReference type="EMBL" id="CAKOFQ010006705">
    <property type="protein sequence ID" value="CAH1963062.1"/>
    <property type="molecule type" value="Genomic_DNA"/>
</dbReference>
<feature type="compositionally biased region" description="Gly residues" evidence="3">
    <location>
        <begin position="261"/>
        <end position="278"/>
    </location>
</feature>
<dbReference type="Proteomes" id="UP001152888">
    <property type="component" value="Unassembled WGS sequence"/>
</dbReference>
<comment type="caution">
    <text evidence="5">The sequence shown here is derived from an EMBL/GenBank/DDBJ whole genome shotgun (WGS) entry which is preliminary data.</text>
</comment>
<dbReference type="AlphaFoldDB" id="A0A9P0P2R9"/>
<feature type="compositionally biased region" description="Polar residues" evidence="3">
    <location>
        <begin position="202"/>
        <end position="216"/>
    </location>
</feature>
<evidence type="ECO:0000259" key="4">
    <source>
        <dbReference type="Pfam" id="PF14916"/>
    </source>
</evidence>
<feature type="region of interest" description="Disordered" evidence="3">
    <location>
        <begin position="132"/>
        <end position="158"/>
    </location>
</feature>
<feature type="compositionally biased region" description="Basic and acidic residues" evidence="3">
    <location>
        <begin position="244"/>
        <end position="259"/>
    </location>
</feature>
<feature type="region of interest" description="Disordered" evidence="3">
    <location>
        <begin position="353"/>
        <end position="395"/>
    </location>
</feature>
<feature type="compositionally biased region" description="Low complexity" evidence="3">
    <location>
        <begin position="132"/>
        <end position="141"/>
    </location>
</feature>
<evidence type="ECO:0000256" key="1">
    <source>
        <dbReference type="ARBA" id="ARBA00023054"/>
    </source>
</evidence>
<feature type="compositionally biased region" description="Gly residues" evidence="3">
    <location>
        <begin position="379"/>
        <end position="395"/>
    </location>
</feature>
<feature type="compositionally biased region" description="Basic residues" evidence="3">
    <location>
        <begin position="364"/>
        <end position="375"/>
    </location>
</feature>
<dbReference type="PANTHER" id="PTHR14882">
    <property type="entry name" value="COILED-COIL DOMAIN-CONTAINING 74A"/>
    <property type="match status" value="1"/>
</dbReference>
<accession>A0A9P0P2R9</accession>
<feature type="region of interest" description="Disordered" evidence="3">
    <location>
        <begin position="63"/>
        <end position="83"/>
    </location>
</feature>
<dbReference type="OrthoDB" id="2155209at2759"/>
<dbReference type="Pfam" id="PF14916">
    <property type="entry name" value="CCDC92"/>
    <property type="match status" value="1"/>
</dbReference>
<evidence type="ECO:0000256" key="2">
    <source>
        <dbReference type="SAM" id="Coils"/>
    </source>
</evidence>
<dbReference type="InterPro" id="IPR039496">
    <property type="entry name" value="CCDC92/74_N"/>
</dbReference>
<proteinExistence type="predicted"/>